<dbReference type="InterPro" id="IPR027470">
    <property type="entry name" value="Cation_efflux_CTD"/>
</dbReference>
<feature type="domain" description="Cation efflux protein transmembrane" evidence="7">
    <location>
        <begin position="107"/>
        <end position="159"/>
    </location>
</feature>
<feature type="transmembrane region" description="Helical" evidence="6">
    <location>
        <begin position="131"/>
        <end position="152"/>
    </location>
</feature>
<dbReference type="InterPro" id="IPR036837">
    <property type="entry name" value="Cation_efflux_CTD_sf"/>
</dbReference>
<dbReference type="SUPFAM" id="SSF160240">
    <property type="entry name" value="Cation efflux protein cytoplasmic domain-like"/>
    <property type="match status" value="1"/>
</dbReference>
<dbReference type="GO" id="GO:0016020">
    <property type="term" value="C:membrane"/>
    <property type="evidence" value="ECO:0007669"/>
    <property type="project" value="UniProtKB-SubCell"/>
</dbReference>
<evidence type="ECO:0000259" key="8">
    <source>
        <dbReference type="Pfam" id="PF16916"/>
    </source>
</evidence>
<evidence type="ECO:0000256" key="3">
    <source>
        <dbReference type="ARBA" id="ARBA00022692"/>
    </source>
</evidence>
<dbReference type="EMBL" id="AUWU02000004">
    <property type="protein sequence ID" value="KAH0574060.1"/>
    <property type="molecule type" value="Genomic_DNA"/>
</dbReference>
<keyword evidence="5 6" id="KW-0472">Membrane</keyword>
<proteinExistence type="predicted"/>
<dbReference type="Gene3D" id="3.30.70.1350">
    <property type="entry name" value="Cation efflux protein, cytoplasmic domain"/>
    <property type="match status" value="1"/>
</dbReference>
<feature type="transmembrane region" description="Helical" evidence="6">
    <location>
        <begin position="222"/>
        <end position="246"/>
    </location>
</feature>
<dbReference type="Pfam" id="PF01545">
    <property type="entry name" value="Cation_efflux"/>
    <property type="match status" value="2"/>
</dbReference>
<sequence length="420" mass="46086">MLLGLPAQFSGLAPRESLQVPTTCELGSGCRCLGDESLLAYCKELPSRTAGLSEEERSYMHKKLKKGAAKCPGSDCGYKQLIGAQFGPHSFQEAPRTCDMARILINASFGSNICLLLLKMVALALSRSMSVMASMVDSALDILSGLVLFIALKMARKGIQRGAYQQFVHSNRHTKILYSTRYESLGVLAFSCIMSVLALLLFQESIKVILDVWNNRAPAIDFSAAPIAIMLFTILLKLALFLFCLLTARKSTSPNDALCAYRDDHRNDVLTNSISLFGVWLTQLGGNWRYCDPAVSAGLCLFIFGNWTKNGVEMMKSLAGQTLLPEDCTCYVQRVLSTCISSTLIGSIKRVLVYAQGGLRTVEFIVGVDDNMTVDVAHQICQEIQDEVEAMADVERCFCHIEGMGQDDGQLHGDDIQQQV</sequence>
<keyword evidence="12" id="KW-1185">Reference proteome</keyword>
<accession>A0A9P8LTG2</accession>
<dbReference type="RefSeq" id="XP_067764823.1">
    <property type="nucleotide sequence ID" value="XM_067907849.1"/>
</dbReference>
<feature type="transmembrane region" description="Helical" evidence="6">
    <location>
        <begin position="103"/>
        <end position="125"/>
    </location>
</feature>
<organism evidence="11 12">
    <name type="scientific">Spironucleus salmonicida</name>
    <dbReference type="NCBI Taxonomy" id="348837"/>
    <lineage>
        <taxon>Eukaryota</taxon>
        <taxon>Metamonada</taxon>
        <taxon>Diplomonadida</taxon>
        <taxon>Hexamitidae</taxon>
        <taxon>Hexamitinae</taxon>
        <taxon>Spironucleus</taxon>
    </lineage>
</organism>
<dbReference type="EMBL" id="AUWU02000004">
    <property type="protein sequence ID" value="KAH0574051.1"/>
    <property type="molecule type" value="Genomic_DNA"/>
</dbReference>
<dbReference type="Gene3D" id="1.20.1510.10">
    <property type="entry name" value="Cation efflux protein transmembrane domain"/>
    <property type="match status" value="1"/>
</dbReference>
<evidence type="ECO:0000256" key="2">
    <source>
        <dbReference type="ARBA" id="ARBA00022448"/>
    </source>
</evidence>
<evidence type="ECO:0000256" key="1">
    <source>
        <dbReference type="ARBA" id="ARBA00004141"/>
    </source>
</evidence>
<feature type="transmembrane region" description="Helical" evidence="6">
    <location>
        <begin position="182"/>
        <end position="202"/>
    </location>
</feature>
<evidence type="ECO:0000256" key="5">
    <source>
        <dbReference type="ARBA" id="ARBA00023136"/>
    </source>
</evidence>
<comment type="subcellular location">
    <subcellularLocation>
        <location evidence="1">Membrane</location>
        <topology evidence="1">Multi-pass membrane protein</topology>
    </subcellularLocation>
</comment>
<dbReference type="GeneID" id="94298009"/>
<evidence type="ECO:0000256" key="4">
    <source>
        <dbReference type="ARBA" id="ARBA00022989"/>
    </source>
</evidence>
<dbReference type="AlphaFoldDB" id="A0A9P8LTG2"/>
<dbReference type="InterPro" id="IPR058533">
    <property type="entry name" value="Cation_efflux_TM"/>
</dbReference>
<protein>
    <submittedName>
        <fullName evidence="11">Cation efflux family protein</fullName>
    </submittedName>
</protein>
<dbReference type="GO" id="GO:0008324">
    <property type="term" value="F:monoatomic cation transmembrane transporter activity"/>
    <property type="evidence" value="ECO:0007669"/>
    <property type="project" value="InterPro"/>
</dbReference>
<reference evidence="11" key="1">
    <citation type="journal article" date="2014" name="PLoS Genet.">
        <title>The Genome of Spironucleus salmonicida Highlights a Fish Pathogen Adapted to Fluctuating Environments.</title>
        <authorList>
            <person name="Xu F."/>
            <person name="Jerlstrom-Hultqvist J."/>
            <person name="Einarsson E."/>
            <person name="Astvaldsson A."/>
            <person name="Svard S.G."/>
            <person name="Andersson J.O."/>
        </authorList>
    </citation>
    <scope>NUCLEOTIDE SEQUENCE</scope>
    <source>
        <strain evidence="11">ATCC 50377</strain>
    </source>
</reference>
<dbReference type="SUPFAM" id="SSF161111">
    <property type="entry name" value="Cation efflux protein transmembrane domain-like"/>
    <property type="match status" value="1"/>
</dbReference>
<reference evidence="11" key="2">
    <citation type="submission" date="2020-12" db="EMBL/GenBank/DDBJ databases">
        <title>New Spironucleus salmonicida genome in near-complete chromosomes.</title>
        <authorList>
            <person name="Xu F."/>
            <person name="Kurt Z."/>
            <person name="Jimenez-Gonzalez A."/>
            <person name="Astvaldsson A."/>
            <person name="Andersson J.O."/>
            <person name="Svard S.G."/>
        </authorList>
    </citation>
    <scope>NUCLEOTIDE SEQUENCE</scope>
    <source>
        <strain evidence="11">ATCC 50377</strain>
    </source>
</reference>
<gene>
    <name evidence="9" type="ORF">SS50377_23986</name>
    <name evidence="10" type="ORF">SS50377_23989</name>
    <name evidence="11" type="ORF">SS50377_23998</name>
</gene>
<comment type="caution">
    <text evidence="11">The sequence shown here is derived from an EMBL/GenBank/DDBJ whole genome shotgun (WGS) entry which is preliminary data.</text>
</comment>
<evidence type="ECO:0000313" key="9">
    <source>
        <dbReference type="EMBL" id="KAH0574050.1"/>
    </source>
</evidence>
<dbReference type="InterPro" id="IPR027469">
    <property type="entry name" value="Cation_efflux_TMD_sf"/>
</dbReference>
<feature type="domain" description="Cation efflux protein cytoplasmic" evidence="8">
    <location>
        <begin position="359"/>
        <end position="402"/>
    </location>
</feature>
<evidence type="ECO:0000256" key="6">
    <source>
        <dbReference type="SAM" id="Phobius"/>
    </source>
</evidence>
<dbReference type="KEGG" id="ssao:94298009"/>
<evidence type="ECO:0000313" key="11">
    <source>
        <dbReference type="EMBL" id="KAH0574060.1"/>
    </source>
</evidence>
<feature type="domain" description="Cation efflux protein transmembrane" evidence="7">
    <location>
        <begin position="181"/>
        <end position="318"/>
    </location>
</feature>
<name>A0A9P8LTG2_9EUKA</name>
<dbReference type="PANTHER" id="PTHR43840">
    <property type="entry name" value="MITOCHONDRIAL METAL TRANSPORTER 1-RELATED"/>
    <property type="match status" value="1"/>
</dbReference>
<dbReference type="Proteomes" id="UP000018208">
    <property type="component" value="Unassembled WGS sequence"/>
</dbReference>
<dbReference type="OrthoDB" id="78296at2759"/>
<evidence type="ECO:0000313" key="12">
    <source>
        <dbReference type="Proteomes" id="UP000018208"/>
    </source>
</evidence>
<keyword evidence="4 6" id="KW-1133">Transmembrane helix</keyword>
<evidence type="ECO:0000259" key="7">
    <source>
        <dbReference type="Pfam" id="PF01545"/>
    </source>
</evidence>
<dbReference type="PANTHER" id="PTHR43840:SF13">
    <property type="entry name" value="CATION EFFLUX PROTEIN CYTOPLASMIC DOMAIN-CONTAINING PROTEIN"/>
    <property type="match status" value="1"/>
</dbReference>
<dbReference type="InterPro" id="IPR050291">
    <property type="entry name" value="CDF_Transporter"/>
</dbReference>
<dbReference type="Pfam" id="PF16916">
    <property type="entry name" value="ZT_dimer"/>
    <property type="match status" value="1"/>
</dbReference>
<dbReference type="EMBL" id="AUWU02000004">
    <property type="protein sequence ID" value="KAH0574050.1"/>
    <property type="molecule type" value="Genomic_DNA"/>
</dbReference>
<evidence type="ECO:0000313" key="10">
    <source>
        <dbReference type="EMBL" id="KAH0574051.1"/>
    </source>
</evidence>
<keyword evidence="3 6" id="KW-0812">Transmembrane</keyword>
<keyword evidence="2" id="KW-0813">Transport</keyword>